<evidence type="ECO:0000313" key="6">
    <source>
        <dbReference type="Proteomes" id="UP000230750"/>
    </source>
</evidence>
<sequence>MFYPTAVLSSHLGPLQSGSGTCIVRWASKKAGSSSRNRGGKAPGQRLGKKVKEGEYVRANQILVRQKFSFRWLPGQF</sequence>
<evidence type="ECO:0000256" key="3">
    <source>
        <dbReference type="ARBA" id="ARBA00023274"/>
    </source>
</evidence>
<keyword evidence="3" id="KW-0687">Ribonucleoprotein</keyword>
<evidence type="ECO:0000313" key="5">
    <source>
        <dbReference type="EMBL" id="PIK45492.1"/>
    </source>
</evidence>
<accession>A0A2G8KBY9</accession>
<dbReference type="Gene3D" id="2.40.50.100">
    <property type="match status" value="1"/>
</dbReference>
<dbReference type="OrthoDB" id="1867012at2759"/>
<dbReference type="Pfam" id="PF01016">
    <property type="entry name" value="Ribosomal_L27"/>
    <property type="match status" value="1"/>
</dbReference>
<dbReference type="PANTHER" id="PTHR15893">
    <property type="entry name" value="RIBOSOMAL PROTEIN L27"/>
    <property type="match status" value="1"/>
</dbReference>
<organism evidence="5 6">
    <name type="scientific">Stichopus japonicus</name>
    <name type="common">Sea cucumber</name>
    <dbReference type="NCBI Taxonomy" id="307972"/>
    <lineage>
        <taxon>Eukaryota</taxon>
        <taxon>Metazoa</taxon>
        <taxon>Echinodermata</taxon>
        <taxon>Eleutherozoa</taxon>
        <taxon>Echinozoa</taxon>
        <taxon>Holothuroidea</taxon>
        <taxon>Aspidochirotacea</taxon>
        <taxon>Aspidochirotida</taxon>
        <taxon>Stichopodidae</taxon>
        <taxon>Apostichopus</taxon>
    </lineage>
</organism>
<comment type="caution">
    <text evidence="5">The sequence shown here is derived from an EMBL/GenBank/DDBJ whole genome shotgun (WGS) entry which is preliminary data.</text>
</comment>
<name>A0A2G8KBY9_STIJA</name>
<dbReference type="SUPFAM" id="SSF110324">
    <property type="entry name" value="Ribosomal L27 protein-like"/>
    <property type="match status" value="1"/>
</dbReference>
<keyword evidence="2 5" id="KW-0689">Ribosomal protein</keyword>
<evidence type="ECO:0000256" key="2">
    <source>
        <dbReference type="ARBA" id="ARBA00022980"/>
    </source>
</evidence>
<dbReference type="GO" id="GO:0003735">
    <property type="term" value="F:structural constituent of ribosome"/>
    <property type="evidence" value="ECO:0007669"/>
    <property type="project" value="InterPro"/>
</dbReference>
<evidence type="ECO:0000256" key="4">
    <source>
        <dbReference type="SAM" id="MobiDB-lite"/>
    </source>
</evidence>
<feature type="non-terminal residue" evidence="5">
    <location>
        <position position="77"/>
    </location>
</feature>
<dbReference type="STRING" id="307972.A0A2G8KBY9"/>
<protein>
    <submittedName>
        <fullName evidence="5">Putative 39S ribosomal protein L27, mitochondrial</fullName>
    </submittedName>
</protein>
<dbReference type="GO" id="GO:0006412">
    <property type="term" value="P:translation"/>
    <property type="evidence" value="ECO:0007669"/>
    <property type="project" value="InterPro"/>
</dbReference>
<dbReference type="EMBL" id="MRZV01000710">
    <property type="protein sequence ID" value="PIK45492.1"/>
    <property type="molecule type" value="Genomic_DNA"/>
</dbReference>
<feature type="region of interest" description="Disordered" evidence="4">
    <location>
        <begin position="29"/>
        <end position="50"/>
    </location>
</feature>
<dbReference type="GO" id="GO:0005762">
    <property type="term" value="C:mitochondrial large ribosomal subunit"/>
    <property type="evidence" value="ECO:0007669"/>
    <property type="project" value="TreeGrafter"/>
</dbReference>
<reference evidence="5 6" key="1">
    <citation type="journal article" date="2017" name="PLoS Biol.">
        <title>The sea cucumber genome provides insights into morphological evolution and visceral regeneration.</title>
        <authorList>
            <person name="Zhang X."/>
            <person name="Sun L."/>
            <person name="Yuan J."/>
            <person name="Sun Y."/>
            <person name="Gao Y."/>
            <person name="Zhang L."/>
            <person name="Li S."/>
            <person name="Dai H."/>
            <person name="Hamel J.F."/>
            <person name="Liu C."/>
            <person name="Yu Y."/>
            <person name="Liu S."/>
            <person name="Lin W."/>
            <person name="Guo K."/>
            <person name="Jin S."/>
            <person name="Xu P."/>
            <person name="Storey K.B."/>
            <person name="Huan P."/>
            <person name="Zhang T."/>
            <person name="Zhou Y."/>
            <person name="Zhang J."/>
            <person name="Lin C."/>
            <person name="Li X."/>
            <person name="Xing L."/>
            <person name="Huo D."/>
            <person name="Sun M."/>
            <person name="Wang L."/>
            <person name="Mercier A."/>
            <person name="Li F."/>
            <person name="Yang H."/>
            <person name="Xiang J."/>
        </authorList>
    </citation>
    <scope>NUCLEOTIDE SEQUENCE [LARGE SCALE GENOMIC DNA]</scope>
    <source>
        <strain evidence="5">Shaxun</strain>
        <tissue evidence="5">Muscle</tissue>
    </source>
</reference>
<keyword evidence="6" id="KW-1185">Reference proteome</keyword>
<dbReference type="InterPro" id="IPR001684">
    <property type="entry name" value="Ribosomal_bL27"/>
</dbReference>
<dbReference type="Proteomes" id="UP000230750">
    <property type="component" value="Unassembled WGS sequence"/>
</dbReference>
<proteinExistence type="inferred from homology"/>
<dbReference type="AlphaFoldDB" id="A0A2G8KBY9"/>
<dbReference type="PANTHER" id="PTHR15893:SF0">
    <property type="entry name" value="LARGE RIBOSOMAL SUBUNIT PROTEIN BL27M"/>
    <property type="match status" value="1"/>
</dbReference>
<gene>
    <name evidence="5" type="ORF">BSL78_17637</name>
</gene>
<evidence type="ECO:0000256" key="1">
    <source>
        <dbReference type="ARBA" id="ARBA00010797"/>
    </source>
</evidence>
<comment type="similarity">
    <text evidence="1">Belongs to the bacterial ribosomal protein bL27 family.</text>
</comment>